<feature type="compositionally biased region" description="Basic and acidic residues" evidence="6">
    <location>
        <begin position="183"/>
        <end position="198"/>
    </location>
</feature>
<dbReference type="Gene3D" id="1.20.120.790">
    <property type="entry name" value="Heat shock protein 90, C-terminal domain"/>
    <property type="match status" value="1"/>
</dbReference>
<dbReference type="SMART" id="SM00441">
    <property type="entry name" value="FF"/>
    <property type="match status" value="4"/>
</dbReference>
<dbReference type="Pfam" id="PF00397">
    <property type="entry name" value="WW"/>
    <property type="match status" value="1"/>
</dbReference>
<dbReference type="SUPFAM" id="SSF55874">
    <property type="entry name" value="ATPase domain of HSP90 chaperone/DNA topoisomerase II/histidine kinase"/>
    <property type="match status" value="1"/>
</dbReference>
<dbReference type="Pfam" id="PF01846">
    <property type="entry name" value="FF"/>
    <property type="match status" value="3"/>
</dbReference>
<reference evidence="9 10" key="1">
    <citation type="journal article" date="2018" name="Evol. Lett.">
        <title>Horizontal gene cluster transfer increased hallucinogenic mushroom diversity.</title>
        <authorList>
            <person name="Reynolds H.T."/>
            <person name="Vijayakumar V."/>
            <person name="Gluck-Thaler E."/>
            <person name="Korotkin H.B."/>
            <person name="Matheny P.B."/>
            <person name="Slot J.C."/>
        </authorList>
    </citation>
    <scope>NUCLEOTIDE SEQUENCE [LARGE SCALE GENOMIC DNA]</scope>
    <source>
        <strain evidence="9 10">2631</strain>
    </source>
</reference>
<evidence type="ECO:0000256" key="4">
    <source>
        <dbReference type="ARBA" id="ARBA00023186"/>
    </source>
</evidence>
<dbReference type="GO" id="GO:0005524">
    <property type="term" value="F:ATP binding"/>
    <property type="evidence" value="ECO:0007669"/>
    <property type="project" value="UniProtKB-KW"/>
</dbReference>
<dbReference type="InterPro" id="IPR020575">
    <property type="entry name" value="Hsp90_N"/>
</dbReference>
<keyword evidence="2" id="KW-0547">Nucleotide-binding</keyword>
<name>A0A409WGW1_PSICY</name>
<dbReference type="CDD" id="cd00201">
    <property type="entry name" value="WW"/>
    <property type="match status" value="1"/>
</dbReference>
<dbReference type="InterPro" id="IPR001404">
    <property type="entry name" value="Hsp90_fam"/>
</dbReference>
<dbReference type="GO" id="GO:0140662">
    <property type="term" value="F:ATP-dependent protein folding chaperone"/>
    <property type="evidence" value="ECO:0007669"/>
    <property type="project" value="InterPro"/>
</dbReference>
<dbReference type="Gene3D" id="3.30.230.80">
    <property type="match status" value="1"/>
</dbReference>
<dbReference type="InterPro" id="IPR002713">
    <property type="entry name" value="FF_domain"/>
</dbReference>
<sequence>MSALPYSGYQIPPLPQGWTEHLGLNGQPYYYNTVTHESTYIRPIPQIASTQPKKVNKKKEKPLLKIPIPGTDWLKVTTTEGNVFYSHKVKKESVWVVPDELKPALEALQAKENEDLVRSAEKAKGLKSNVKRKADETVPINEMVVSKKAKVEEEEEGEEDSEEEEEEEEEEEWQRRAAQQLAHEAEEERQRQELEKQSEAGAEAKAQQAQDASKVVIPDRVDLSTEEGKALFKMLLREKDINPLHPWDKSLPKFVSDPRYVLLPSVTARREAFDEYCKERARELRQLTVKKDKETANPKDEYDRLLKEEVKSTRASWTDFRRSWKKDRRFYGWGRDDREREKRFRDFLKELGEQKREAAQKAERGFFSLLQEHSFIAQGISWKEAKKKIYKDPRYDAVGSSSLREELYNTFTKDRGFQVQSEQSDASQSKILEKSAQEASTIREERRSKAVKEREDKVKAERRRLDVDIERSKVGINKEEGERNFRTLLTDAIREPQATWDDILPQLKTDPRFTNSPLPLNHQLRLFHEHVSHLRAKQLVGLHALFEAHALSLATKFHALPLETILVSAPILKLGYDAEQLEAEFDKWQRERTSAARIAFDHMMEENSFVEFWGRLRKIGGEGVGGSLQIEGDDIGEDGEEKVDMKALAKNVDIREMEEVLKNDKRYIMFNHIPDQRERWIRVTEMRLVRPLLFSLVFLSSYVVADNTTEPPKVKHNYQSDVARLRKIVINREIFLRELISNANDALEKLRLVSLTDKNAWDGSDPLNITIKAVKDEDGKGGRLIVADTGIGMSPEELTTNLGTLAKSGTSDFLAKAEGGEATATGNLIGAFGLGFYSSFLVADRVTVASIPPKSEKNPNPVQHVFSSSADDSTFDVYPDPRGNTLGRGTEITLYLKPDAVEYLEPASLSALVHKHSAYSSTFPIYLFERWEEEVPEETPASTTSEEESTEATTTPEIDSDEDEALVEDVTKDTDTEVELPPQKMVNVTKEQWSRLNSQAPLWARDPKNITEEEYNSFYTSFFKDFGKPLAWQHFSGDAGSGTAFKALLFFPSKLTEDYWQKPMEYKSKDVKLMVKRVFITSDLGDQALPQWASWVKVVIDAEDLPLNVSRETLQSNRFMKQLRALILKRMIQLFAKISEGEDKVKFDKMQETYGSVIKLGAVEDNKNREKLASLARFTTNHRNETTFDQYLETMKKGQKQIFYLAEIGKKPEDLAQSVFIEKLHARGYEVLLLTEPLDEILLGHLREWKKVPFQDAAKAGLKFGDEDLDPEDEKQREKELEEEYKPLVDYLKKEVGETVRDVILSQRLVKSPCAIVADAHGYTANVQKMMTASQAKGNRGGILHDYMLKAKVLEINPRSPLIEGLLRRVKDLPAEDEERDIDSEEELKEVTSILIDGALVRSGFDVPDSNKFFSRVDRVLRRSLGVSESADAHVEIKPAPPVASKEDEVSVEESPAAVIEEEDDGKPRVILPDHLKDKISIEMEEIDEDEGGKEDWTTSTPYPHPLSFLYTLNSYILLNMSTPAAFSRLQLAAALLEYDNDLDDPTVPYRSAQDSAIFAHLRRNPAARPDLTPRKSDLLGVSLPSDSASLGGRESALDTRRSRASKASIDALRNPFAADNTSEFEEPAEEVEEALEVDLASWGLDAFIPKDKAKSAKAKGKQPVPAVVSSRLRRPSTNYDAAATLPRRAIVTSKSASLGGNIEDLHIEPQAERRRSFGSPLDLVGMEPPSVPFRRPRAASQASLTLSNPMVPFPETSARSPSPGAEQAYGEPRHGMHDRAYSSASMNSKIILDEGREDIAVRQRNLSNDTLGMVKPQEENPFAIQNPSHISRFDPKSVTRARSYSNASMGSRMMLENDDLSVMTGDVYPRERPLSTLELLRPKVLVMPSPLQPISSHVPVQPVLNVRDGFELSADGPPLPPAARSSRRFSSSMSLLEAENIPLASNSFTPNPLVDLTLSQKTFRNTLAVPGQSMYPEGTNKLPRATEEGQQAELDPSGKEEPAEPPIQAEGPSKASRPPGKLYGKSLIDDLENRKLQMRSKQRVFTGDQRPSMMARDQQRSSTLIDPASLQKRPTNDRTSSYASQNLQTGLARHPSLTMKPLLTFDGEEDKALQPSPTANRIPATRSVFGVDTLWQREMAKLKEMEAMEHEEQEARRVREEEAETKKQRRKEKRKKKDKRTQGIDPHEQLESTVDAQATAAPPTLPDIQQATRRAPPKPSDSDISSESDDEDVPIHPVQKEPSWNVDSSDEEDSRPRRTTGTGLRYPKQAQKAFVRPTDDDSEEDVPLAATIHKAEARAMMSGKGHPDSDDEDRPLSHVLLRAKSGTSPVKVQNQLRNRSFSADEDDDQPLGLRASRMNLGPADEDDLPLAFHPEQQRRTQYQMMAQQQQQQQQQQMMMQAQMQSNMMMNASMMGQSFYPPPMMNPMSMIGMQVPMSIPSPPPIQDDAKFGLVDRWRRDVVVEGERP</sequence>
<feature type="region of interest" description="Disordered" evidence="6">
    <location>
        <begin position="1969"/>
        <end position="2084"/>
    </location>
</feature>
<keyword evidence="4" id="KW-0143">Chaperone</keyword>
<evidence type="ECO:0000313" key="10">
    <source>
        <dbReference type="Proteomes" id="UP000283269"/>
    </source>
</evidence>
<feature type="compositionally biased region" description="Polar residues" evidence="6">
    <location>
        <begin position="858"/>
        <end position="872"/>
    </location>
</feature>
<dbReference type="InterPro" id="IPR037196">
    <property type="entry name" value="HSP90_C"/>
</dbReference>
<keyword evidence="3" id="KW-0067">ATP-binding</keyword>
<evidence type="ECO:0000256" key="6">
    <source>
        <dbReference type="SAM" id="MobiDB-lite"/>
    </source>
</evidence>
<feature type="domain" description="FF" evidence="8">
    <location>
        <begin position="356"/>
        <end position="414"/>
    </location>
</feature>
<keyword evidence="10" id="KW-1185">Reference proteome</keyword>
<organism evidence="9 10">
    <name type="scientific">Psilocybe cyanescens</name>
    <dbReference type="NCBI Taxonomy" id="93625"/>
    <lineage>
        <taxon>Eukaryota</taxon>
        <taxon>Fungi</taxon>
        <taxon>Dikarya</taxon>
        <taxon>Basidiomycota</taxon>
        <taxon>Agaricomycotina</taxon>
        <taxon>Agaricomycetes</taxon>
        <taxon>Agaricomycetidae</taxon>
        <taxon>Agaricales</taxon>
        <taxon>Agaricineae</taxon>
        <taxon>Strophariaceae</taxon>
        <taxon>Psilocybe</taxon>
    </lineage>
</organism>
<dbReference type="PROSITE" id="PS01159">
    <property type="entry name" value="WW_DOMAIN_1"/>
    <property type="match status" value="1"/>
</dbReference>
<dbReference type="Proteomes" id="UP000283269">
    <property type="component" value="Unassembled WGS sequence"/>
</dbReference>
<feature type="coiled-coil region" evidence="5">
    <location>
        <begin position="571"/>
        <end position="598"/>
    </location>
</feature>
<dbReference type="CDD" id="cd16927">
    <property type="entry name" value="HATPase_Hsp90-like"/>
    <property type="match status" value="1"/>
</dbReference>
<evidence type="ECO:0000259" key="8">
    <source>
        <dbReference type="PROSITE" id="PS51676"/>
    </source>
</evidence>
<feature type="compositionally biased region" description="Polar residues" evidence="6">
    <location>
        <begin position="420"/>
        <end position="430"/>
    </location>
</feature>
<feature type="region of interest" description="Disordered" evidence="6">
    <location>
        <begin position="934"/>
        <end position="964"/>
    </location>
</feature>
<evidence type="ECO:0000256" key="5">
    <source>
        <dbReference type="SAM" id="Coils"/>
    </source>
</evidence>
<evidence type="ECO:0008006" key="11">
    <source>
        <dbReference type="Google" id="ProtNLM"/>
    </source>
</evidence>
<dbReference type="Gene3D" id="3.40.50.11260">
    <property type="match status" value="1"/>
</dbReference>
<dbReference type="InterPro" id="IPR020568">
    <property type="entry name" value="Ribosomal_Su5_D2-typ_SF"/>
</dbReference>
<dbReference type="InterPro" id="IPR001202">
    <property type="entry name" value="WW_dom"/>
</dbReference>
<keyword evidence="5" id="KW-0175">Coiled coil</keyword>
<feature type="compositionally biased region" description="Basic and acidic residues" evidence="6">
    <location>
        <begin position="431"/>
        <end position="453"/>
    </location>
</feature>
<feature type="compositionally biased region" description="Basic residues" evidence="6">
    <location>
        <begin position="2168"/>
        <end position="2180"/>
    </location>
</feature>
<feature type="region of interest" description="Disordered" evidence="6">
    <location>
        <begin position="145"/>
        <end position="213"/>
    </location>
</feature>
<feature type="region of interest" description="Disordered" evidence="6">
    <location>
        <begin position="420"/>
        <end position="453"/>
    </location>
</feature>
<dbReference type="PRINTS" id="PR00775">
    <property type="entry name" value="HEATSHOCK90"/>
</dbReference>
<accession>A0A409WGW1</accession>
<dbReference type="EMBL" id="NHYD01003434">
    <property type="protein sequence ID" value="PPQ77743.1"/>
    <property type="molecule type" value="Genomic_DNA"/>
</dbReference>
<feature type="region of interest" description="Disordered" evidence="6">
    <location>
        <begin position="2147"/>
        <end position="2285"/>
    </location>
</feature>
<dbReference type="Gene3D" id="2.20.70.10">
    <property type="match status" value="2"/>
</dbReference>
<feature type="region of interest" description="Disordered" evidence="6">
    <location>
        <begin position="1569"/>
        <end position="1605"/>
    </location>
</feature>
<evidence type="ECO:0000256" key="3">
    <source>
        <dbReference type="ARBA" id="ARBA00022840"/>
    </source>
</evidence>
<dbReference type="GO" id="GO:0051082">
    <property type="term" value="F:unfolded protein binding"/>
    <property type="evidence" value="ECO:0007669"/>
    <property type="project" value="InterPro"/>
</dbReference>
<feature type="compositionally biased region" description="Low complexity" evidence="6">
    <location>
        <begin position="199"/>
        <end position="213"/>
    </location>
</feature>
<dbReference type="InterPro" id="IPR036517">
    <property type="entry name" value="FF_domain_sf"/>
</dbReference>
<feature type="compositionally biased region" description="Basic and acidic residues" evidence="6">
    <location>
        <begin position="2181"/>
        <end position="2191"/>
    </location>
</feature>
<dbReference type="NCBIfam" id="NF003555">
    <property type="entry name" value="PRK05218.1"/>
    <property type="match status" value="1"/>
</dbReference>
<comment type="similarity">
    <text evidence="1">Belongs to the heat shock protein 90 family.</text>
</comment>
<dbReference type="STRING" id="93625.A0A409WGW1"/>
<feature type="compositionally biased region" description="Acidic residues" evidence="6">
    <location>
        <begin position="152"/>
        <end position="172"/>
    </location>
</feature>
<dbReference type="SUPFAM" id="SSF110942">
    <property type="entry name" value="HSP90 C-terminal domain"/>
    <property type="match status" value="1"/>
</dbReference>
<evidence type="ECO:0000256" key="1">
    <source>
        <dbReference type="ARBA" id="ARBA00008239"/>
    </source>
</evidence>
<dbReference type="SUPFAM" id="SSF54211">
    <property type="entry name" value="Ribosomal protein S5 domain 2-like"/>
    <property type="match status" value="1"/>
</dbReference>
<dbReference type="Gene3D" id="1.10.10.440">
    <property type="entry name" value="FF domain"/>
    <property type="match status" value="5"/>
</dbReference>
<feature type="region of interest" description="Disordered" evidence="6">
    <location>
        <begin position="1748"/>
        <end position="1775"/>
    </location>
</feature>
<dbReference type="Pfam" id="PF00183">
    <property type="entry name" value="HSP90"/>
    <property type="match status" value="1"/>
</dbReference>
<dbReference type="SMART" id="SM00456">
    <property type="entry name" value="WW"/>
    <property type="match status" value="2"/>
</dbReference>
<dbReference type="GO" id="GO:0016887">
    <property type="term" value="F:ATP hydrolysis activity"/>
    <property type="evidence" value="ECO:0007669"/>
    <property type="project" value="InterPro"/>
</dbReference>
<feature type="domain" description="WW" evidence="7">
    <location>
        <begin position="12"/>
        <end position="45"/>
    </location>
</feature>
<feature type="region of interest" description="Disordered" evidence="6">
    <location>
        <begin position="852"/>
        <end position="882"/>
    </location>
</feature>
<dbReference type="HAMAP" id="MF_00505">
    <property type="entry name" value="HSP90"/>
    <property type="match status" value="1"/>
</dbReference>
<dbReference type="OrthoDB" id="28737at2759"/>
<proteinExistence type="inferred from homology"/>
<gene>
    <name evidence="9" type="ORF">CVT25_011178</name>
</gene>
<dbReference type="PROSITE" id="PS51676">
    <property type="entry name" value="FF"/>
    <property type="match status" value="1"/>
</dbReference>
<protein>
    <recommendedName>
        <fullName evidence="11">HSP90-domain-containing protein</fullName>
    </recommendedName>
</protein>
<dbReference type="InterPro" id="IPR036020">
    <property type="entry name" value="WW_dom_sf"/>
</dbReference>
<dbReference type="SUPFAM" id="SSF51045">
    <property type="entry name" value="WW domain"/>
    <property type="match status" value="2"/>
</dbReference>
<evidence type="ECO:0000313" key="9">
    <source>
        <dbReference type="EMBL" id="PPQ77743.1"/>
    </source>
</evidence>
<dbReference type="Pfam" id="PF13589">
    <property type="entry name" value="HATPase_c_3"/>
    <property type="match status" value="1"/>
</dbReference>
<evidence type="ECO:0000259" key="7">
    <source>
        <dbReference type="PROSITE" id="PS50020"/>
    </source>
</evidence>
<dbReference type="PROSITE" id="PS50020">
    <property type="entry name" value="WW_DOMAIN_2"/>
    <property type="match status" value="1"/>
</dbReference>
<dbReference type="InParanoid" id="A0A409WGW1"/>
<dbReference type="InterPro" id="IPR036890">
    <property type="entry name" value="HATPase_C_sf"/>
</dbReference>
<evidence type="ECO:0000256" key="2">
    <source>
        <dbReference type="ARBA" id="ARBA00022741"/>
    </source>
</evidence>
<dbReference type="PANTHER" id="PTHR11528">
    <property type="entry name" value="HEAT SHOCK PROTEIN 90 FAMILY MEMBER"/>
    <property type="match status" value="1"/>
</dbReference>
<comment type="caution">
    <text evidence="9">The sequence shown here is derived from an EMBL/GenBank/DDBJ whole genome shotgun (WGS) entry which is preliminary data.</text>
</comment>
<feature type="compositionally biased region" description="Basic and acidic residues" evidence="6">
    <location>
        <begin position="2147"/>
        <end position="2167"/>
    </location>
</feature>
<dbReference type="SUPFAM" id="SSF81698">
    <property type="entry name" value="FF domain"/>
    <property type="match status" value="4"/>
</dbReference>
<dbReference type="Gene3D" id="3.30.565.10">
    <property type="entry name" value="Histidine kinase-like ATPase, C-terminal domain"/>
    <property type="match status" value="1"/>
</dbReference>